<evidence type="ECO:0000313" key="3">
    <source>
        <dbReference type="Proteomes" id="UP000276603"/>
    </source>
</evidence>
<evidence type="ECO:0000313" key="2">
    <source>
        <dbReference type="EMBL" id="RKN81357.1"/>
    </source>
</evidence>
<dbReference type="AlphaFoldDB" id="A0A3B0CCF7"/>
<name>A0A3B0CCF7_9FLAO</name>
<keyword evidence="1" id="KW-0732">Signal</keyword>
<sequence>MKITRFAAILLFTFLLAGCSSYLTSSENVGKTKKAYEKILVLGRSKDNTTRLKFENQVVEQLKANGVSAIASYTIDGTKNVNREFSESEVQDVKKKLVSAGFDGVIITNLINSEEYTDVIPGNSSTTYIPARYGRFGRYYAYYPVTTWEPDQLKTGIKYVLESSLYNIKGNDGDNLQWVGRFELKDPTSLEKTSANYAKELVGALLKQSVATN</sequence>
<evidence type="ECO:0008006" key="4">
    <source>
        <dbReference type="Google" id="ProtNLM"/>
    </source>
</evidence>
<dbReference type="PROSITE" id="PS51257">
    <property type="entry name" value="PROKAR_LIPOPROTEIN"/>
    <property type="match status" value="1"/>
</dbReference>
<reference evidence="2 3" key="1">
    <citation type="submission" date="2018-10" db="EMBL/GenBank/DDBJ databases">
        <title>Ulvibacterium marinum gen. nov., sp. nov., a novel marine bacterium of the family Flavobacteriaceae, isolated from a culture of the green alga Ulva prolifera.</title>
        <authorList>
            <person name="Zhang Z."/>
        </authorList>
    </citation>
    <scope>NUCLEOTIDE SEQUENCE [LARGE SCALE GENOMIC DNA]</scope>
    <source>
        <strain evidence="2 3">CCMM003</strain>
    </source>
</reference>
<feature type="chain" id="PRO_5017450613" description="DUF4136 domain-containing protein" evidence="1">
    <location>
        <begin position="18"/>
        <end position="213"/>
    </location>
</feature>
<accession>A0A3B0CCF7</accession>
<dbReference type="OrthoDB" id="1442441at2"/>
<dbReference type="Proteomes" id="UP000276603">
    <property type="component" value="Unassembled WGS sequence"/>
</dbReference>
<protein>
    <recommendedName>
        <fullName evidence="4">DUF4136 domain-containing protein</fullName>
    </recommendedName>
</protein>
<dbReference type="RefSeq" id="WP_120711516.1">
    <property type="nucleotide sequence ID" value="NZ_CANMKH010000005.1"/>
</dbReference>
<dbReference type="EMBL" id="RBCJ01000002">
    <property type="protein sequence ID" value="RKN81357.1"/>
    <property type="molecule type" value="Genomic_DNA"/>
</dbReference>
<proteinExistence type="predicted"/>
<comment type="caution">
    <text evidence="2">The sequence shown here is derived from an EMBL/GenBank/DDBJ whole genome shotgun (WGS) entry which is preliminary data.</text>
</comment>
<feature type="signal peptide" evidence="1">
    <location>
        <begin position="1"/>
        <end position="17"/>
    </location>
</feature>
<evidence type="ECO:0000256" key="1">
    <source>
        <dbReference type="SAM" id="SignalP"/>
    </source>
</evidence>
<organism evidence="2 3">
    <name type="scientific">Ulvibacterium marinum</name>
    <dbReference type="NCBI Taxonomy" id="2419782"/>
    <lineage>
        <taxon>Bacteria</taxon>
        <taxon>Pseudomonadati</taxon>
        <taxon>Bacteroidota</taxon>
        <taxon>Flavobacteriia</taxon>
        <taxon>Flavobacteriales</taxon>
        <taxon>Flavobacteriaceae</taxon>
        <taxon>Ulvibacterium</taxon>
    </lineage>
</organism>
<keyword evidence="3" id="KW-1185">Reference proteome</keyword>
<gene>
    <name evidence="2" type="ORF">D7Z94_10520</name>
</gene>